<evidence type="ECO:0000256" key="7">
    <source>
        <dbReference type="ARBA" id="ARBA00025801"/>
    </source>
</evidence>
<dbReference type="OrthoDB" id="538223at2759"/>
<dbReference type="CDD" id="cd00200">
    <property type="entry name" value="WD40"/>
    <property type="match status" value="1"/>
</dbReference>
<dbReference type="SMART" id="SM00320">
    <property type="entry name" value="WD40"/>
    <property type="match status" value="7"/>
</dbReference>
<evidence type="ECO:0000256" key="5">
    <source>
        <dbReference type="ARBA" id="ARBA00023187"/>
    </source>
</evidence>
<evidence type="ECO:0000259" key="10">
    <source>
        <dbReference type="PROSITE" id="PS50897"/>
    </source>
</evidence>
<feature type="domain" description="CTLH" evidence="10">
    <location>
        <begin position="38"/>
        <end position="90"/>
    </location>
</feature>
<dbReference type="InterPro" id="IPR006594">
    <property type="entry name" value="LisH"/>
</dbReference>
<dbReference type="AlphaFoldDB" id="A0A0M0K4R2"/>
<dbReference type="InterPro" id="IPR015943">
    <property type="entry name" value="WD40/YVTN_repeat-like_dom_sf"/>
</dbReference>
<gene>
    <name evidence="11" type="ORF">Ctob_006961</name>
</gene>
<dbReference type="PROSITE" id="PS50082">
    <property type="entry name" value="WD_REPEATS_2"/>
    <property type="match status" value="5"/>
</dbReference>
<sequence length="512" mass="56404">MQVEAADVVKIVLQFLKENSLTRSMQVLQEETHITLNTVDNVDAFVADVQAGRWDAVMSVAATLKLPAPLLDDLYEQLVLEMIEMRELDTARQVLRATPAMAKLREKQPDRYAKLESLAGRPFFDPRDAYAEGSSKERRRSQIAEALRAEVEVVPPSRLLALLGQALKWQQHYGLLPADQKFDLFRGGAAQRVVEQESHVDAPGPVIKFGKKSHAECAAFSPDGQFFVSGSMDGFLEVWDYERGKVRTDLAYQEKDDYMMHDEPVLALAFSRDSELLASGSQDGHVKVWRVRTGQCVRRFPQAHAQGVTCLAFAKDGTQLASGSFDAVGRVHGLKSGKTLKELRGHTSYINALVYAPDGARLVTGSSDGSVRVWDAKSCDCLTSFRPPTPASGVELSINSLAFLPTNPDHLVVCNRSPTLYIMSLGGEVVNTLSGTEREASDFVMCAISSQGGWVHCVGEDSRLYSFDLASAKLAHALRAHDKDVIGLAIHPHRNLVATWADEPTLRLWKKG</sequence>
<keyword evidence="6" id="KW-0539">Nucleus</keyword>
<comment type="similarity">
    <text evidence="7">Belongs to the WD repeat SMU1 family.</text>
</comment>
<feature type="repeat" description="WD" evidence="9">
    <location>
        <begin position="301"/>
        <end position="342"/>
    </location>
</feature>
<evidence type="ECO:0000256" key="8">
    <source>
        <dbReference type="ARBA" id="ARBA00026184"/>
    </source>
</evidence>
<evidence type="ECO:0000256" key="9">
    <source>
        <dbReference type="PROSITE-ProRule" id="PRU00221"/>
    </source>
</evidence>
<dbReference type="InterPro" id="IPR001680">
    <property type="entry name" value="WD40_rpt"/>
</dbReference>
<dbReference type="Pfam" id="PF17814">
    <property type="entry name" value="LisH_TPL"/>
    <property type="match status" value="1"/>
</dbReference>
<dbReference type="SUPFAM" id="SSF50978">
    <property type="entry name" value="WD40 repeat-like"/>
    <property type="match status" value="1"/>
</dbReference>
<dbReference type="GO" id="GO:0016607">
    <property type="term" value="C:nuclear speck"/>
    <property type="evidence" value="ECO:0007669"/>
    <property type="project" value="UniProtKB-SubCell"/>
</dbReference>
<dbReference type="Pfam" id="PF00400">
    <property type="entry name" value="WD40"/>
    <property type="match status" value="4"/>
</dbReference>
<dbReference type="Proteomes" id="UP000037460">
    <property type="component" value="Unassembled WGS sequence"/>
</dbReference>
<dbReference type="EMBL" id="JWZX01001417">
    <property type="protein sequence ID" value="KOO33810.1"/>
    <property type="molecule type" value="Genomic_DNA"/>
</dbReference>
<dbReference type="InterPro" id="IPR020472">
    <property type="entry name" value="WD40_PAC1"/>
</dbReference>
<dbReference type="PROSITE" id="PS00678">
    <property type="entry name" value="WD_REPEATS_1"/>
    <property type="match status" value="1"/>
</dbReference>
<dbReference type="SMART" id="SM00667">
    <property type="entry name" value="LisH"/>
    <property type="match status" value="1"/>
</dbReference>
<reference evidence="12" key="1">
    <citation type="journal article" date="2015" name="PLoS Genet.">
        <title>Genome Sequence and Transcriptome Analyses of Chrysochromulina tobin: Metabolic Tools for Enhanced Algal Fitness in the Prominent Order Prymnesiales (Haptophyceae).</title>
        <authorList>
            <person name="Hovde B.T."/>
            <person name="Deodato C.R."/>
            <person name="Hunsperger H.M."/>
            <person name="Ryken S.A."/>
            <person name="Yost W."/>
            <person name="Jha R.K."/>
            <person name="Patterson J."/>
            <person name="Monnat R.J. Jr."/>
            <person name="Barlow S.B."/>
            <person name="Starkenburg S.R."/>
            <person name="Cattolico R.A."/>
        </authorList>
    </citation>
    <scope>NUCLEOTIDE SEQUENCE</scope>
    <source>
        <strain evidence="12">CCMP291</strain>
    </source>
</reference>
<dbReference type="PROSITE" id="PS50897">
    <property type="entry name" value="CTLH"/>
    <property type="match status" value="1"/>
</dbReference>
<proteinExistence type="inferred from homology"/>
<evidence type="ECO:0000313" key="11">
    <source>
        <dbReference type="EMBL" id="KOO33810.1"/>
    </source>
</evidence>
<dbReference type="GO" id="GO:0000398">
    <property type="term" value="P:mRNA splicing, via spliceosome"/>
    <property type="evidence" value="ECO:0007669"/>
    <property type="project" value="InterPro"/>
</dbReference>
<keyword evidence="4" id="KW-0677">Repeat</keyword>
<feature type="repeat" description="WD" evidence="9">
    <location>
        <begin position="343"/>
        <end position="384"/>
    </location>
</feature>
<feature type="repeat" description="WD" evidence="9">
    <location>
        <begin position="258"/>
        <end position="299"/>
    </location>
</feature>
<dbReference type="Gene3D" id="2.130.10.10">
    <property type="entry name" value="YVTN repeat-like/Quinoprotein amine dehydrogenase"/>
    <property type="match status" value="1"/>
</dbReference>
<dbReference type="PROSITE" id="PS50294">
    <property type="entry name" value="WD_REPEATS_REGION"/>
    <property type="match status" value="4"/>
</dbReference>
<keyword evidence="2 9" id="KW-0853">WD repeat</keyword>
<protein>
    <recommendedName>
        <fullName evidence="8">WD40 repeat-containing protein SMU1</fullName>
    </recommendedName>
</protein>
<keyword evidence="5" id="KW-0508">mRNA splicing</keyword>
<dbReference type="InterPro" id="IPR006595">
    <property type="entry name" value="CTLH_C"/>
</dbReference>
<feature type="repeat" description="WD" evidence="9">
    <location>
        <begin position="478"/>
        <end position="512"/>
    </location>
</feature>
<dbReference type="InterPro" id="IPR054532">
    <property type="entry name" value="TPL_SMU1_LisH-like"/>
</dbReference>
<name>A0A0M0K4R2_9EUKA</name>
<keyword evidence="12" id="KW-1185">Reference proteome</keyword>
<dbReference type="PRINTS" id="PR00320">
    <property type="entry name" value="GPROTEINBRPT"/>
</dbReference>
<evidence type="ECO:0000256" key="3">
    <source>
        <dbReference type="ARBA" id="ARBA00022664"/>
    </source>
</evidence>
<evidence type="ECO:0000256" key="1">
    <source>
        <dbReference type="ARBA" id="ARBA00004324"/>
    </source>
</evidence>
<keyword evidence="3" id="KW-0507">mRNA processing</keyword>
<evidence type="ECO:0000313" key="12">
    <source>
        <dbReference type="Proteomes" id="UP000037460"/>
    </source>
</evidence>
<dbReference type="InterPro" id="IPR019775">
    <property type="entry name" value="WD40_repeat_CS"/>
</dbReference>
<dbReference type="InterPro" id="IPR045184">
    <property type="entry name" value="SMU1"/>
</dbReference>
<accession>A0A0M0K4R2</accession>
<comment type="caution">
    <text evidence="11">The sequence shown here is derived from an EMBL/GenBank/DDBJ whole genome shotgun (WGS) entry which is preliminary data.</text>
</comment>
<evidence type="ECO:0000256" key="6">
    <source>
        <dbReference type="ARBA" id="ARBA00023242"/>
    </source>
</evidence>
<evidence type="ECO:0000256" key="2">
    <source>
        <dbReference type="ARBA" id="ARBA00022574"/>
    </source>
</evidence>
<feature type="repeat" description="WD" evidence="9">
    <location>
        <begin position="208"/>
        <end position="249"/>
    </location>
</feature>
<dbReference type="InterPro" id="IPR036322">
    <property type="entry name" value="WD40_repeat_dom_sf"/>
</dbReference>
<dbReference type="PANTHER" id="PTHR22848">
    <property type="entry name" value="WD40 REPEAT PROTEIN"/>
    <property type="match status" value="1"/>
</dbReference>
<comment type="subcellular location">
    <subcellularLocation>
        <location evidence="1">Nucleus speckle</location>
    </subcellularLocation>
</comment>
<dbReference type="PROSITE" id="PS50896">
    <property type="entry name" value="LISH"/>
    <property type="match status" value="1"/>
</dbReference>
<evidence type="ECO:0000256" key="4">
    <source>
        <dbReference type="ARBA" id="ARBA00022737"/>
    </source>
</evidence>
<organism evidence="11 12">
    <name type="scientific">Chrysochromulina tobinii</name>
    <dbReference type="NCBI Taxonomy" id="1460289"/>
    <lineage>
        <taxon>Eukaryota</taxon>
        <taxon>Haptista</taxon>
        <taxon>Haptophyta</taxon>
        <taxon>Prymnesiophyceae</taxon>
        <taxon>Prymnesiales</taxon>
        <taxon>Chrysochromulinaceae</taxon>
        <taxon>Chrysochromulina</taxon>
    </lineage>
</organism>